<reference evidence="2 3" key="1">
    <citation type="journal article" date="2014" name="Virology">
        <title>Supersize me: Cronobacter sakazakii phage GAP32.</title>
        <authorList>
            <person name="Abbasifar R."/>
            <person name="Griffiths M.W."/>
            <person name="Sabour P.M."/>
            <person name="Ackermann H.-W."/>
            <person name="Vandersteegen K."/>
            <person name="Lavigne R."/>
            <person name="Noben J.-P."/>
            <person name="Villa A.A."/>
            <person name="Abbasifar A."/>
            <person name="Nash J.H.E."/>
            <person name="Kropinski A.M."/>
        </authorList>
    </citation>
    <scope>NUCLEOTIDE SEQUENCE [LARGE SCALE GENOMIC DNA]</scope>
    <source>
        <strain evidence="2">GAP-32</strain>
    </source>
</reference>
<proteinExistence type="predicted"/>
<dbReference type="InterPro" id="IPR002711">
    <property type="entry name" value="HNH"/>
</dbReference>
<dbReference type="CDD" id="cd00085">
    <property type="entry name" value="HNHc"/>
    <property type="match status" value="1"/>
</dbReference>
<dbReference type="KEGG" id="vg:13994259"/>
<dbReference type="Proteomes" id="UP000000457">
    <property type="component" value="Segment"/>
</dbReference>
<dbReference type="InterPro" id="IPR003615">
    <property type="entry name" value="HNH_nuc"/>
</dbReference>
<keyword evidence="2" id="KW-0378">Hydrolase</keyword>
<dbReference type="GO" id="GO:0004519">
    <property type="term" value="F:endonuclease activity"/>
    <property type="evidence" value="ECO:0007669"/>
    <property type="project" value="UniProtKB-KW"/>
</dbReference>
<dbReference type="EMBL" id="JN882285">
    <property type="protein sequence ID" value="AFC21968.1"/>
    <property type="molecule type" value="Genomic_DNA"/>
</dbReference>
<dbReference type="GO" id="GO:0008270">
    <property type="term" value="F:zinc ion binding"/>
    <property type="evidence" value="ECO:0007669"/>
    <property type="project" value="InterPro"/>
</dbReference>
<name>K4F7B7_9CAUD</name>
<dbReference type="RefSeq" id="YP_006987623.1">
    <property type="nucleotide sequence ID" value="NC_019401.1"/>
</dbReference>
<dbReference type="Pfam" id="PF01844">
    <property type="entry name" value="HNH"/>
    <property type="match status" value="1"/>
</dbReference>
<gene>
    <name evidence="2" type="ORF">GAP32_508</name>
</gene>
<dbReference type="GO" id="GO:0003676">
    <property type="term" value="F:nucleic acid binding"/>
    <property type="evidence" value="ECO:0007669"/>
    <property type="project" value="InterPro"/>
</dbReference>
<keyword evidence="2" id="KW-0255">Endonuclease</keyword>
<keyword evidence="2" id="KW-0540">Nuclease</keyword>
<evidence type="ECO:0000259" key="1">
    <source>
        <dbReference type="Pfam" id="PF01844"/>
    </source>
</evidence>
<dbReference type="Gene3D" id="1.10.30.50">
    <property type="match status" value="1"/>
</dbReference>
<evidence type="ECO:0000313" key="2">
    <source>
        <dbReference type="EMBL" id="AFC21968.1"/>
    </source>
</evidence>
<feature type="domain" description="HNH" evidence="1">
    <location>
        <begin position="13"/>
        <end position="68"/>
    </location>
</feature>
<sequence>MIKSEEAYRNTCCMCCGIPLKNGKYFEKEDGTLVRCTVDHVLLRSLNGPNTIDNLVLMCHDCNQLRGNLFAELDQFIEWYWSDEPLPKEKNFSYIRKQQRHKYTFCDNNFVKSSSKVKQNVYKEVIPVLEPTSSKSILLGTVELNGYKYNQYKHPLFGTSLVKVE</sequence>
<dbReference type="GeneID" id="13994259"/>
<dbReference type="OrthoDB" id="19260at10239"/>
<organism evidence="2 3">
    <name type="scientific">Cronobacter phage vB_CsaM_GAP32</name>
    <dbReference type="NCBI Taxonomy" id="1141136"/>
    <lineage>
        <taxon>Viruses</taxon>
        <taxon>Duplodnaviria</taxon>
        <taxon>Heunggongvirae</taxon>
        <taxon>Uroviricota</taxon>
        <taxon>Caudoviricetes</taxon>
        <taxon>Mimasvirus</taxon>
        <taxon>Mimasvirus GAP32</taxon>
    </lineage>
</organism>
<protein>
    <submittedName>
        <fullName evidence="2">HNH endonuclease</fullName>
    </submittedName>
</protein>
<keyword evidence="3" id="KW-1185">Reference proteome</keyword>
<accession>K4F7B7</accession>
<evidence type="ECO:0000313" key="3">
    <source>
        <dbReference type="Proteomes" id="UP000000457"/>
    </source>
</evidence>